<protein>
    <submittedName>
        <fullName evidence="2">Uncharacterized protein</fullName>
    </submittedName>
</protein>
<dbReference type="Proteomes" id="UP000011750">
    <property type="component" value="Chromosome A08"/>
</dbReference>
<sequence length="166" mass="19524">MKPESHRRNDPDSIVYRFRDSVALQSHFRRLTNETQTNSASIRSEPDASKDNHLTTKLQPFCNTETQISDRKMLHLKLNNQRTPPRFQYSDFRRLTNETQTNSASIRSEPDASKDNHLTTKLQPFCNTETQISDRKMLHLKLNNQRTPPRFQYSGNEFKTLIFKLV</sequence>
<dbReference type="Gramene" id="Bra014059.1">
    <property type="protein sequence ID" value="Bra014059.1-P"/>
    <property type="gene ID" value="Bra014059"/>
</dbReference>
<name>M4DC47_BRACM</name>
<reference evidence="2" key="3">
    <citation type="submission" date="2023-03" db="UniProtKB">
        <authorList>
            <consortium name="EnsemblPlants"/>
        </authorList>
    </citation>
    <scope>IDENTIFICATION</scope>
    <source>
        <strain evidence="2">cv. Chiifu-401-42</strain>
    </source>
</reference>
<feature type="compositionally biased region" description="Basic and acidic residues" evidence="1">
    <location>
        <begin position="44"/>
        <end position="54"/>
    </location>
</feature>
<feature type="region of interest" description="Disordered" evidence="1">
    <location>
        <begin position="33"/>
        <end position="56"/>
    </location>
</feature>
<feature type="region of interest" description="Disordered" evidence="1">
    <location>
        <begin position="98"/>
        <end position="118"/>
    </location>
</feature>
<evidence type="ECO:0000256" key="1">
    <source>
        <dbReference type="SAM" id="MobiDB-lite"/>
    </source>
</evidence>
<feature type="compositionally biased region" description="Polar residues" evidence="1">
    <location>
        <begin position="33"/>
        <end position="42"/>
    </location>
</feature>
<dbReference type="HOGENOM" id="CLU_1605072_0_0_1"/>
<organism evidence="2 3">
    <name type="scientific">Brassica campestris</name>
    <name type="common">Field mustard</name>
    <dbReference type="NCBI Taxonomy" id="3711"/>
    <lineage>
        <taxon>Eukaryota</taxon>
        <taxon>Viridiplantae</taxon>
        <taxon>Streptophyta</taxon>
        <taxon>Embryophyta</taxon>
        <taxon>Tracheophyta</taxon>
        <taxon>Spermatophyta</taxon>
        <taxon>Magnoliopsida</taxon>
        <taxon>eudicotyledons</taxon>
        <taxon>Gunneridae</taxon>
        <taxon>Pentapetalae</taxon>
        <taxon>rosids</taxon>
        <taxon>malvids</taxon>
        <taxon>Brassicales</taxon>
        <taxon>Brassicaceae</taxon>
        <taxon>Brassiceae</taxon>
        <taxon>Brassica</taxon>
    </lineage>
</organism>
<accession>M4DC47</accession>
<dbReference type="EnsemblPlants" id="Bra014059.1">
    <property type="protein sequence ID" value="Bra014059.1-P"/>
    <property type="gene ID" value="Bra014059"/>
</dbReference>
<proteinExistence type="predicted"/>
<evidence type="ECO:0000313" key="3">
    <source>
        <dbReference type="Proteomes" id="UP000011750"/>
    </source>
</evidence>
<feature type="compositionally biased region" description="Basic and acidic residues" evidence="1">
    <location>
        <begin position="108"/>
        <end position="118"/>
    </location>
</feature>
<reference evidence="2 3" key="1">
    <citation type="journal article" date="2011" name="Nat. Genet.">
        <title>The genome of the mesopolyploid crop species Brassica rapa.</title>
        <authorList>
            <consortium name="Brassica rapa Genome Sequencing Project Consortium"/>
            <person name="Wang X."/>
            <person name="Wang H."/>
            <person name="Wang J."/>
            <person name="Sun R."/>
            <person name="Wu J."/>
            <person name="Liu S."/>
            <person name="Bai Y."/>
            <person name="Mun J.H."/>
            <person name="Bancroft I."/>
            <person name="Cheng F."/>
            <person name="Huang S."/>
            <person name="Li X."/>
            <person name="Hua W."/>
            <person name="Wang J."/>
            <person name="Wang X."/>
            <person name="Freeling M."/>
            <person name="Pires J.C."/>
            <person name="Paterson A.H."/>
            <person name="Chalhoub B."/>
            <person name="Wang B."/>
            <person name="Hayward A."/>
            <person name="Sharpe A.G."/>
            <person name="Park B.S."/>
            <person name="Weisshaar B."/>
            <person name="Liu B."/>
            <person name="Li B."/>
            <person name="Liu B."/>
            <person name="Tong C."/>
            <person name="Song C."/>
            <person name="Duran C."/>
            <person name="Peng C."/>
            <person name="Geng C."/>
            <person name="Koh C."/>
            <person name="Lin C."/>
            <person name="Edwards D."/>
            <person name="Mu D."/>
            <person name="Shen D."/>
            <person name="Soumpourou E."/>
            <person name="Li F."/>
            <person name="Fraser F."/>
            <person name="Conant G."/>
            <person name="Lassalle G."/>
            <person name="King G.J."/>
            <person name="Bonnema G."/>
            <person name="Tang H."/>
            <person name="Wang H."/>
            <person name="Belcram H."/>
            <person name="Zhou H."/>
            <person name="Hirakawa H."/>
            <person name="Abe H."/>
            <person name="Guo H."/>
            <person name="Wang H."/>
            <person name="Jin H."/>
            <person name="Parkin I.A."/>
            <person name="Batley J."/>
            <person name="Kim J.S."/>
            <person name="Just J."/>
            <person name="Li J."/>
            <person name="Xu J."/>
            <person name="Deng J."/>
            <person name="Kim J.A."/>
            <person name="Li J."/>
            <person name="Yu J."/>
            <person name="Meng J."/>
            <person name="Wang J."/>
            <person name="Min J."/>
            <person name="Poulain J."/>
            <person name="Wang J."/>
            <person name="Hatakeyama K."/>
            <person name="Wu K."/>
            <person name="Wang L."/>
            <person name="Fang L."/>
            <person name="Trick M."/>
            <person name="Links M.G."/>
            <person name="Zhao M."/>
            <person name="Jin M."/>
            <person name="Ramchiary N."/>
            <person name="Drou N."/>
            <person name="Berkman P.J."/>
            <person name="Cai Q."/>
            <person name="Huang Q."/>
            <person name="Li R."/>
            <person name="Tabata S."/>
            <person name="Cheng S."/>
            <person name="Zhang S."/>
            <person name="Zhang S."/>
            <person name="Huang S."/>
            <person name="Sato S."/>
            <person name="Sun S."/>
            <person name="Kwon S.J."/>
            <person name="Choi S.R."/>
            <person name="Lee T.H."/>
            <person name="Fan W."/>
            <person name="Zhao X."/>
            <person name="Tan X."/>
            <person name="Xu X."/>
            <person name="Wang Y."/>
            <person name="Qiu Y."/>
            <person name="Yin Y."/>
            <person name="Li Y."/>
            <person name="Du Y."/>
            <person name="Liao Y."/>
            <person name="Lim Y."/>
            <person name="Narusaka Y."/>
            <person name="Wang Y."/>
            <person name="Wang Z."/>
            <person name="Li Z."/>
            <person name="Wang Z."/>
            <person name="Xiong Z."/>
            <person name="Zhang Z."/>
        </authorList>
    </citation>
    <scope>NUCLEOTIDE SEQUENCE [LARGE SCALE GENOMIC DNA]</scope>
    <source>
        <strain evidence="2 3">cv. Chiifu-401-42</strain>
    </source>
</reference>
<keyword evidence="3" id="KW-1185">Reference proteome</keyword>
<reference evidence="2 3" key="2">
    <citation type="journal article" date="2018" name="Hortic Res">
        <title>Improved Brassica rapa reference genome by single-molecule sequencing and chromosome conformation capture technologies.</title>
        <authorList>
            <person name="Zhang L."/>
            <person name="Cai X."/>
            <person name="Wu J."/>
            <person name="Liu M."/>
            <person name="Grob S."/>
            <person name="Cheng F."/>
            <person name="Liang J."/>
            <person name="Cai C."/>
            <person name="Liu Z."/>
            <person name="Liu B."/>
            <person name="Wang F."/>
            <person name="Li S."/>
            <person name="Liu F."/>
            <person name="Li X."/>
            <person name="Cheng L."/>
            <person name="Yang W."/>
            <person name="Li M.H."/>
            <person name="Grossniklaus U."/>
            <person name="Zheng H."/>
            <person name="Wang X."/>
        </authorList>
    </citation>
    <scope>NUCLEOTIDE SEQUENCE [LARGE SCALE GENOMIC DNA]</scope>
    <source>
        <strain evidence="2 3">cv. Chiifu-401-42</strain>
    </source>
</reference>
<dbReference type="InParanoid" id="M4DC47"/>
<evidence type="ECO:0000313" key="2">
    <source>
        <dbReference type="EnsemblPlants" id="Bra014059.1-P"/>
    </source>
</evidence>
<dbReference type="AlphaFoldDB" id="M4DC47"/>